<keyword evidence="1" id="KW-0812">Transmembrane</keyword>
<sequence length="60" mass="6937">MVNKVLRKIDGATIFFVLVLTFDLTVFLLSFDDYYLSFVVQTNYIFPILLTLAGFFVNGY</sequence>
<name>A0A8I1WGR0_BACIU</name>
<gene>
    <name evidence="2" type="ORF">J5227_15115</name>
</gene>
<dbReference type="EMBL" id="JAGFPW010000014">
    <property type="protein sequence ID" value="MBO3795603.1"/>
    <property type="molecule type" value="Genomic_DNA"/>
</dbReference>
<feature type="transmembrane region" description="Helical" evidence="1">
    <location>
        <begin position="35"/>
        <end position="57"/>
    </location>
</feature>
<keyword evidence="1" id="KW-1133">Transmembrane helix</keyword>
<organism evidence="2 3">
    <name type="scientific">Bacillus subtilis</name>
    <dbReference type="NCBI Taxonomy" id="1423"/>
    <lineage>
        <taxon>Bacteria</taxon>
        <taxon>Bacillati</taxon>
        <taxon>Bacillota</taxon>
        <taxon>Bacilli</taxon>
        <taxon>Bacillales</taxon>
        <taxon>Bacillaceae</taxon>
        <taxon>Bacillus</taxon>
    </lineage>
</organism>
<protein>
    <submittedName>
        <fullName evidence="2">Uncharacterized protein</fullName>
    </submittedName>
</protein>
<dbReference type="RefSeq" id="WP_208556562.1">
    <property type="nucleotide sequence ID" value="NZ_JAGFPW010000014.1"/>
</dbReference>
<comment type="caution">
    <text evidence="2">The sequence shown here is derived from an EMBL/GenBank/DDBJ whole genome shotgun (WGS) entry which is preliminary data.</text>
</comment>
<accession>A0A8I1WGR0</accession>
<evidence type="ECO:0000313" key="3">
    <source>
        <dbReference type="Proteomes" id="UP000665181"/>
    </source>
</evidence>
<proteinExistence type="predicted"/>
<dbReference type="Proteomes" id="UP000665181">
    <property type="component" value="Unassembled WGS sequence"/>
</dbReference>
<evidence type="ECO:0000256" key="1">
    <source>
        <dbReference type="SAM" id="Phobius"/>
    </source>
</evidence>
<evidence type="ECO:0000313" key="2">
    <source>
        <dbReference type="EMBL" id="MBO3795603.1"/>
    </source>
</evidence>
<feature type="transmembrane region" description="Helical" evidence="1">
    <location>
        <begin position="12"/>
        <end position="29"/>
    </location>
</feature>
<dbReference type="AlphaFoldDB" id="A0A8I1WGR0"/>
<reference evidence="2" key="1">
    <citation type="submission" date="2021-03" db="EMBL/GenBank/DDBJ databases">
        <title>Isolation of Bacillus subtilis from fermented food sample.</title>
        <authorList>
            <person name="Lakshmanan V."/>
            <person name="Athira K."/>
            <person name="Rajagopal K."/>
        </authorList>
    </citation>
    <scope>NUCLEOTIDE SEQUENCE</scope>
    <source>
        <strain evidence="2">S1</strain>
    </source>
</reference>
<keyword evidence="1" id="KW-0472">Membrane</keyword>